<dbReference type="GO" id="GO:0005730">
    <property type="term" value="C:nucleolus"/>
    <property type="evidence" value="ECO:0007669"/>
    <property type="project" value="UniProtKB-SubCell"/>
</dbReference>
<dbReference type="FunCoup" id="L5KXI8">
    <property type="interactions" value="2063"/>
</dbReference>
<dbReference type="AlphaFoldDB" id="L5KXI8"/>
<evidence type="ECO:0000256" key="12">
    <source>
        <dbReference type="SAM" id="MobiDB-lite"/>
    </source>
</evidence>
<accession>L5KXI8</accession>
<keyword evidence="14" id="KW-0255">Endonuclease</keyword>
<dbReference type="FunFam" id="3.40.1350.10:FF:000003">
    <property type="entry name" value="tRNA-splicing endonuclease subunit Sen15 isoform X2"/>
    <property type="match status" value="1"/>
</dbReference>
<comment type="subcellular location">
    <subcellularLocation>
        <location evidence="1">Nucleus</location>
        <location evidence="1">Nucleolus</location>
    </subcellularLocation>
</comment>
<protein>
    <recommendedName>
        <fullName evidence="9">tRNA-splicing endonuclease subunit SEN15</fullName>
    </recommendedName>
    <alternativeName>
        <fullName evidence="10 11">tRNA-intron endonuclease SEN15</fullName>
    </alternativeName>
    <alternativeName>
        <fullName evidence="8">tRNA-splicing endonuclease subunit Sen15</fullName>
    </alternativeName>
</protein>
<feature type="region of interest" description="Disordered" evidence="12">
    <location>
        <begin position="1"/>
        <end position="34"/>
    </location>
</feature>
<keyword evidence="15" id="KW-1185">Reference proteome</keyword>
<dbReference type="GO" id="GO:0003676">
    <property type="term" value="F:nucleic acid binding"/>
    <property type="evidence" value="ECO:0007669"/>
    <property type="project" value="InterPro"/>
</dbReference>
<keyword evidence="5" id="KW-0819">tRNA processing</keyword>
<keyword evidence="6" id="KW-0539">Nucleus</keyword>
<evidence type="ECO:0000259" key="13">
    <source>
        <dbReference type="Pfam" id="PF09631"/>
    </source>
</evidence>
<reference evidence="15" key="1">
    <citation type="journal article" date="2013" name="Science">
        <title>Comparative analysis of bat genomes provides insight into the evolution of flight and immunity.</title>
        <authorList>
            <person name="Zhang G."/>
            <person name="Cowled C."/>
            <person name="Shi Z."/>
            <person name="Huang Z."/>
            <person name="Bishop-Lilly K.A."/>
            <person name="Fang X."/>
            <person name="Wynne J.W."/>
            <person name="Xiong Z."/>
            <person name="Baker M.L."/>
            <person name="Zhao W."/>
            <person name="Tachedjian M."/>
            <person name="Zhu Y."/>
            <person name="Zhou P."/>
            <person name="Jiang X."/>
            <person name="Ng J."/>
            <person name="Yang L."/>
            <person name="Wu L."/>
            <person name="Xiao J."/>
            <person name="Feng Y."/>
            <person name="Chen Y."/>
            <person name="Sun X."/>
            <person name="Zhang Y."/>
            <person name="Marsh G.A."/>
            <person name="Crameri G."/>
            <person name="Broder C.C."/>
            <person name="Frey K.G."/>
            <person name="Wang L.F."/>
            <person name="Wang J."/>
        </authorList>
    </citation>
    <scope>NUCLEOTIDE SEQUENCE [LARGE SCALE GENOMIC DNA]</scope>
</reference>
<dbReference type="Gene3D" id="3.40.1350.10">
    <property type="match status" value="1"/>
</dbReference>
<evidence type="ECO:0000256" key="4">
    <source>
        <dbReference type="ARBA" id="ARBA00022664"/>
    </source>
</evidence>
<organism evidence="14 15">
    <name type="scientific">Pteropus alecto</name>
    <name type="common">Black flying fox</name>
    <dbReference type="NCBI Taxonomy" id="9402"/>
    <lineage>
        <taxon>Eukaryota</taxon>
        <taxon>Metazoa</taxon>
        <taxon>Chordata</taxon>
        <taxon>Craniata</taxon>
        <taxon>Vertebrata</taxon>
        <taxon>Euteleostomi</taxon>
        <taxon>Mammalia</taxon>
        <taxon>Eutheria</taxon>
        <taxon>Laurasiatheria</taxon>
        <taxon>Chiroptera</taxon>
        <taxon>Yinpterochiroptera</taxon>
        <taxon>Pteropodoidea</taxon>
        <taxon>Pteropodidae</taxon>
        <taxon>Pteropodinae</taxon>
        <taxon>Pteropus</taxon>
    </lineage>
</organism>
<dbReference type="eggNOG" id="ENOG502S21U">
    <property type="taxonomic scope" value="Eukaryota"/>
</dbReference>
<evidence type="ECO:0000256" key="8">
    <source>
        <dbReference type="ARBA" id="ARBA00070620"/>
    </source>
</evidence>
<evidence type="ECO:0000256" key="10">
    <source>
        <dbReference type="ARBA" id="ARBA00075821"/>
    </source>
</evidence>
<gene>
    <name evidence="14" type="ORF">PAL_GLEAN10017667</name>
</gene>
<dbReference type="Proteomes" id="UP000010552">
    <property type="component" value="Unassembled WGS sequence"/>
</dbReference>
<dbReference type="InterPro" id="IPR011856">
    <property type="entry name" value="tRNA_endonuc-like_dom_sf"/>
</dbReference>
<sequence>MEEGGGSEPTPGCSGLGPDGARGGGRRAPSWAPKDAWMGTHPKYLEMMELDVGDATQVYIAFLVYLDLMESKSWHEVNCVGLPELQLICLVGTEIEGEGLQTVVPTPVTASLSHNRIREILKASRKLQGDPDLPMSFTLAIVESDSTIVYYKLTDGFMLPDPQSVLASAELSIIPQCLCSTCVTTMSSQSLATPPSRPESQLFHWGTWKIFGSVPELHGHVGELSDHLRSSPPGFASPVICTKPWADDRKRPYLSPGQQQEAGHGVPDTDPPHVNEGISPVSHCLPLLRELGQMGQGKGDGKLASA</sequence>
<dbReference type="GO" id="GO:0006397">
    <property type="term" value="P:mRNA processing"/>
    <property type="evidence" value="ECO:0007669"/>
    <property type="project" value="UniProtKB-KW"/>
</dbReference>
<evidence type="ECO:0000256" key="5">
    <source>
        <dbReference type="ARBA" id="ARBA00022694"/>
    </source>
</evidence>
<dbReference type="GO" id="GO:0004519">
    <property type="term" value="F:endonuclease activity"/>
    <property type="evidence" value="ECO:0007669"/>
    <property type="project" value="UniProtKB-KW"/>
</dbReference>
<keyword evidence="4" id="KW-0507">mRNA processing</keyword>
<feature type="region of interest" description="Disordered" evidence="12">
    <location>
        <begin position="250"/>
        <end position="274"/>
    </location>
</feature>
<feature type="compositionally biased region" description="Gly residues" evidence="12">
    <location>
        <begin position="14"/>
        <end position="23"/>
    </location>
</feature>
<dbReference type="GO" id="GO:0006388">
    <property type="term" value="P:tRNA splicing, via endonucleolytic cleavage and ligation"/>
    <property type="evidence" value="ECO:0007669"/>
    <property type="project" value="InterPro"/>
</dbReference>
<name>L5KXI8_PTEAL</name>
<dbReference type="InterPro" id="IPR036167">
    <property type="entry name" value="tRNA_intron_Endo_cat-like_sf"/>
</dbReference>
<keyword evidence="14" id="KW-0378">Hydrolase</keyword>
<comment type="similarity">
    <text evidence="2">Belongs to the SEN15 family.</text>
</comment>
<evidence type="ECO:0000256" key="3">
    <source>
        <dbReference type="ARBA" id="ARBA00022553"/>
    </source>
</evidence>
<keyword evidence="14" id="KW-0540">Nuclease</keyword>
<dbReference type="PANTHER" id="PTHR28582">
    <property type="entry name" value="TRNA-SPLICING ENDONUCLEASE SUBUNIT SEN15"/>
    <property type="match status" value="1"/>
</dbReference>
<dbReference type="EMBL" id="KB030474">
    <property type="protein sequence ID" value="ELK16184.1"/>
    <property type="molecule type" value="Genomic_DNA"/>
</dbReference>
<dbReference type="PANTHER" id="PTHR28582:SF1">
    <property type="entry name" value="TRNA-SPLICING ENDONUCLEASE SUBUNIT SEN15"/>
    <property type="match status" value="1"/>
</dbReference>
<dbReference type="SUPFAM" id="SSF53032">
    <property type="entry name" value="tRNA-intron endonuclease catalytic domain-like"/>
    <property type="match status" value="1"/>
</dbReference>
<evidence type="ECO:0000256" key="6">
    <source>
        <dbReference type="ARBA" id="ARBA00023242"/>
    </source>
</evidence>
<feature type="domain" description="tRNA-splicing endonuclease subunit Sen15" evidence="13">
    <location>
        <begin position="63"/>
        <end position="162"/>
    </location>
</feature>
<dbReference type="InterPro" id="IPR018593">
    <property type="entry name" value="tRNA-endonuc_su_Sen15"/>
</dbReference>
<dbReference type="STRING" id="9402.L5KXI8"/>
<evidence type="ECO:0000256" key="7">
    <source>
        <dbReference type="ARBA" id="ARBA00053263"/>
    </source>
</evidence>
<evidence type="ECO:0000256" key="9">
    <source>
        <dbReference type="ARBA" id="ARBA00070855"/>
    </source>
</evidence>
<keyword evidence="3" id="KW-0597">Phosphoprotein</keyword>
<evidence type="ECO:0000256" key="2">
    <source>
        <dbReference type="ARBA" id="ARBA00006091"/>
    </source>
</evidence>
<comment type="function">
    <text evidence="7">Non-catalytic subunit of the tRNA-splicing endonuclease complex, a complex responsible for identification and cleavage of the splice sites in pre-tRNA. It cleaves pre-tRNA at the 5' and 3' splice sites to release the intron. The products are an intron and two tRNA half-molecules bearing 2',3' cyclic phosphate and 5'-OH termini. There are no conserved sequences at the splice sites, but the intron is invariably located at the same site in the gene, placing the splice sites an invariant distance from the constant structural features of the tRNA body. The tRNA splicing endonuclease is also involved in mRNA processing via its association with pre-mRNA 3'-end processing factors, establishing a link between pre-tRNA splicing and pre-mRNA 3'-end formation, suggesting that the endonuclease subunits function in multiple RNA-processing events.</text>
</comment>
<evidence type="ECO:0000313" key="15">
    <source>
        <dbReference type="Proteomes" id="UP000010552"/>
    </source>
</evidence>
<evidence type="ECO:0000313" key="14">
    <source>
        <dbReference type="EMBL" id="ELK16184.1"/>
    </source>
</evidence>
<dbReference type="InParanoid" id="L5KXI8"/>
<proteinExistence type="inferred from homology"/>
<dbReference type="Pfam" id="PF09631">
    <property type="entry name" value="Sen15"/>
    <property type="match status" value="1"/>
</dbReference>
<evidence type="ECO:0000256" key="11">
    <source>
        <dbReference type="ARBA" id="ARBA00076686"/>
    </source>
</evidence>
<evidence type="ECO:0000256" key="1">
    <source>
        <dbReference type="ARBA" id="ARBA00004604"/>
    </source>
</evidence>